<organism evidence="2 3">
    <name type="scientific">Pannonibacter anstelovis</name>
    <dbReference type="NCBI Taxonomy" id="3121537"/>
    <lineage>
        <taxon>Bacteria</taxon>
        <taxon>Pseudomonadati</taxon>
        <taxon>Pseudomonadota</taxon>
        <taxon>Alphaproteobacteria</taxon>
        <taxon>Hyphomicrobiales</taxon>
        <taxon>Stappiaceae</taxon>
        <taxon>Pannonibacter</taxon>
    </lineage>
</organism>
<dbReference type="PROSITE" id="PS51257">
    <property type="entry name" value="PROKAR_LIPOPROTEIN"/>
    <property type="match status" value="1"/>
</dbReference>
<evidence type="ECO:0000313" key="3">
    <source>
        <dbReference type="Proteomes" id="UP001380822"/>
    </source>
</evidence>
<sequence length="194" mass="20997">MMNIRAVTLACALMLGGCFDAQQHVSVNEDGSIAVTVTAQTPRKFWDMMPAAQRAEIGCGPVEQTLRMRNGAPVRTYGRTTEAFQECHYEAVFSSPDDIPADLPIYVEKDDDGRLAITAGAFFGGKGETIGDWERMASAGKSYTIIIAGQVTQTTGEIAPDGLSAKRVIPMVDLWPSPQVLGLKTWIKDPTQSN</sequence>
<reference evidence="2 3" key="1">
    <citation type="submission" date="2024-02" db="EMBL/GenBank/DDBJ databases">
        <title>A new putative Pannonibacter species isolated from two cases of bloodstream infections in paediatric patients.</title>
        <authorList>
            <person name="Castellana S."/>
            <person name="De Laurentiis V."/>
            <person name="Grassi M."/>
            <person name="De Leonardis F."/>
            <person name="Mosca A."/>
            <person name="De Carlo C."/>
            <person name="Sparapano E."/>
            <person name="Ronga L."/>
            <person name="Santacroce L."/>
            <person name="Chironna M."/>
            <person name="De Robertis A."/>
            <person name="Bianco A."/>
            <person name="Del Sambro L."/>
            <person name="Capozzi L."/>
            <person name="Parisi A."/>
        </authorList>
    </citation>
    <scope>NUCLEOTIDE SEQUENCE [LARGE SCALE GENOMIC DNA]</scope>
    <source>
        <strain evidence="2 3">Pt2</strain>
    </source>
</reference>
<evidence type="ECO:0000313" key="2">
    <source>
        <dbReference type="EMBL" id="MEH0098009.1"/>
    </source>
</evidence>
<protein>
    <submittedName>
        <fullName evidence="2">Uncharacterized protein</fullName>
    </submittedName>
</protein>
<accession>A0ABU7ZS05</accession>
<dbReference type="RefSeq" id="WP_334252437.1">
    <property type="nucleotide sequence ID" value="NZ_JBAKBE010000011.1"/>
</dbReference>
<dbReference type="Proteomes" id="UP001380822">
    <property type="component" value="Unassembled WGS sequence"/>
</dbReference>
<proteinExistence type="predicted"/>
<feature type="signal peptide" evidence="1">
    <location>
        <begin position="1"/>
        <end position="21"/>
    </location>
</feature>
<keyword evidence="3" id="KW-1185">Reference proteome</keyword>
<keyword evidence="1" id="KW-0732">Signal</keyword>
<gene>
    <name evidence="2" type="ORF">V6L76_17235</name>
</gene>
<comment type="caution">
    <text evidence="2">The sequence shown here is derived from an EMBL/GenBank/DDBJ whole genome shotgun (WGS) entry which is preliminary data.</text>
</comment>
<evidence type="ECO:0000256" key="1">
    <source>
        <dbReference type="SAM" id="SignalP"/>
    </source>
</evidence>
<dbReference type="EMBL" id="JBAKBE010000011">
    <property type="protein sequence ID" value="MEH0098009.1"/>
    <property type="molecule type" value="Genomic_DNA"/>
</dbReference>
<name>A0ABU7ZS05_9HYPH</name>
<feature type="chain" id="PRO_5045962719" evidence="1">
    <location>
        <begin position="22"/>
        <end position="194"/>
    </location>
</feature>